<dbReference type="STRING" id="655353.SAMN04488056_112146"/>
<name>A0A1I5JX51_9HYPH</name>
<dbReference type="EMBL" id="FOVR01000012">
    <property type="protein sequence ID" value="SFO77382.1"/>
    <property type="molecule type" value="Genomic_DNA"/>
</dbReference>
<protein>
    <submittedName>
        <fullName evidence="2">Uncharacterized protein</fullName>
    </submittedName>
</protein>
<sequence>MRGSGRRRENSKTLQKAKKTCLLSTESAQGASFDVFVHKMDKISSACADQNFSIAEICVLANVRVRQWYRWRAGQAIPRPSSLRRMERAIAQKAHEAKRAALYDRALSTTAYRMLLARLADVAGLNVALVLADNPQAQDKQSPARAAASRCRQRALYLIVTELNVPLVMAAGVAGISKQAVSKSLRQIEESRDDPAIDHLLDEMAGEIHGGAHG</sequence>
<feature type="transmembrane region" description="Helical" evidence="1">
    <location>
        <begin position="155"/>
        <end position="176"/>
    </location>
</feature>
<organism evidence="2 3">
    <name type="scientific">Cohaesibacter marisflavi</name>
    <dbReference type="NCBI Taxonomy" id="655353"/>
    <lineage>
        <taxon>Bacteria</taxon>
        <taxon>Pseudomonadati</taxon>
        <taxon>Pseudomonadota</taxon>
        <taxon>Alphaproteobacteria</taxon>
        <taxon>Hyphomicrobiales</taxon>
        <taxon>Cohaesibacteraceae</taxon>
    </lineage>
</organism>
<keyword evidence="1" id="KW-0472">Membrane</keyword>
<gene>
    <name evidence="2" type="ORF">SAMN04488056_112146</name>
</gene>
<keyword evidence="1" id="KW-1133">Transmembrane helix</keyword>
<evidence type="ECO:0000313" key="2">
    <source>
        <dbReference type="EMBL" id="SFO77382.1"/>
    </source>
</evidence>
<evidence type="ECO:0000313" key="3">
    <source>
        <dbReference type="Proteomes" id="UP000199236"/>
    </source>
</evidence>
<evidence type="ECO:0000256" key="1">
    <source>
        <dbReference type="SAM" id="Phobius"/>
    </source>
</evidence>
<dbReference type="AlphaFoldDB" id="A0A1I5JX51"/>
<proteinExistence type="predicted"/>
<reference evidence="2 3" key="1">
    <citation type="submission" date="2016-10" db="EMBL/GenBank/DDBJ databases">
        <authorList>
            <person name="de Groot N.N."/>
        </authorList>
    </citation>
    <scope>NUCLEOTIDE SEQUENCE [LARGE SCALE GENOMIC DNA]</scope>
    <source>
        <strain evidence="2 3">CGMCC 1.9157</strain>
    </source>
</reference>
<keyword evidence="1" id="KW-0812">Transmembrane</keyword>
<keyword evidence="3" id="KW-1185">Reference proteome</keyword>
<accession>A0A1I5JX51</accession>
<dbReference type="Proteomes" id="UP000199236">
    <property type="component" value="Unassembled WGS sequence"/>
</dbReference>